<dbReference type="AlphaFoldDB" id="A0A081BXH4"/>
<dbReference type="Proteomes" id="UP000030661">
    <property type="component" value="Unassembled WGS sequence"/>
</dbReference>
<sequence>MWSMQLRDEAVLLGSHGQFFWHLFSQYARLACSVVACCQGLKEETTMSPYVPDHREGIRPSIDALWGATAFAEAEFGDR</sequence>
<keyword evidence="2" id="KW-1185">Reference proteome</keyword>
<proteinExistence type="predicted"/>
<protein>
    <submittedName>
        <fullName evidence="1">Uncharacterized protein</fullName>
    </submittedName>
</protein>
<name>A0A081BXH4_VECG1</name>
<organism evidence="1">
    <name type="scientific">Vecturithrix granuli</name>
    <dbReference type="NCBI Taxonomy" id="1499967"/>
    <lineage>
        <taxon>Bacteria</taxon>
        <taxon>Candidatus Moduliflexota</taxon>
        <taxon>Candidatus Vecturitrichia</taxon>
        <taxon>Candidatus Vecturitrichales</taxon>
        <taxon>Candidatus Vecturitrichaceae</taxon>
        <taxon>Candidatus Vecturithrix</taxon>
    </lineage>
</organism>
<dbReference type="EMBL" id="DF820465">
    <property type="protein sequence ID" value="GAK57029.1"/>
    <property type="molecule type" value="Genomic_DNA"/>
</dbReference>
<evidence type="ECO:0000313" key="2">
    <source>
        <dbReference type="Proteomes" id="UP000030661"/>
    </source>
</evidence>
<gene>
    <name evidence="1" type="ORF">U27_03993</name>
</gene>
<evidence type="ECO:0000313" key="1">
    <source>
        <dbReference type="EMBL" id="GAK57029.1"/>
    </source>
</evidence>
<reference evidence="1" key="1">
    <citation type="journal article" date="2015" name="PeerJ">
        <title>First genomic representation of candidate bacterial phylum KSB3 points to enhanced environmental sensing as a trigger of wastewater bulking.</title>
        <authorList>
            <person name="Sekiguchi Y."/>
            <person name="Ohashi A."/>
            <person name="Parks D.H."/>
            <person name="Yamauchi T."/>
            <person name="Tyson G.W."/>
            <person name="Hugenholtz P."/>
        </authorList>
    </citation>
    <scope>NUCLEOTIDE SEQUENCE [LARGE SCALE GENOMIC DNA]</scope>
</reference>
<dbReference type="HOGENOM" id="CLU_2598886_0_0_0"/>
<accession>A0A081BXH4</accession>
<dbReference type="STRING" id="1499967.U27_03993"/>